<feature type="region of interest" description="Disordered" evidence="1">
    <location>
        <begin position="1"/>
        <end position="105"/>
    </location>
</feature>
<feature type="compositionally biased region" description="Polar residues" evidence="1">
    <location>
        <begin position="55"/>
        <end position="80"/>
    </location>
</feature>
<comment type="caution">
    <text evidence="2">The sequence shown here is derived from an EMBL/GenBank/DDBJ whole genome shotgun (WGS) entry which is preliminary data.</text>
</comment>
<organism evidence="2 3">
    <name type="scientific">Tritrichomonas musculus</name>
    <dbReference type="NCBI Taxonomy" id="1915356"/>
    <lineage>
        <taxon>Eukaryota</taxon>
        <taxon>Metamonada</taxon>
        <taxon>Parabasalia</taxon>
        <taxon>Tritrichomonadida</taxon>
        <taxon>Tritrichomonadidae</taxon>
        <taxon>Tritrichomonas</taxon>
    </lineage>
</organism>
<evidence type="ECO:0000313" key="2">
    <source>
        <dbReference type="EMBL" id="KAK8842920.1"/>
    </source>
</evidence>
<reference evidence="2 3" key="1">
    <citation type="submission" date="2024-04" db="EMBL/GenBank/DDBJ databases">
        <title>Tritrichomonas musculus Genome.</title>
        <authorList>
            <person name="Alves-Ferreira E."/>
            <person name="Grigg M."/>
            <person name="Lorenzi H."/>
            <person name="Galac M."/>
        </authorList>
    </citation>
    <scope>NUCLEOTIDE SEQUENCE [LARGE SCALE GENOMIC DNA]</scope>
    <source>
        <strain evidence="2 3">EAF2021</strain>
    </source>
</reference>
<proteinExistence type="predicted"/>
<accession>A0ABR2H9M4</accession>
<sequence>MSDFEDNNDDLNYHDLMGSVGNLRDDDQTNRKRSKENIITPMNGGKSDVNWWNEYPTSNTASNLQSNSPDTKTTNTNPKSASEEHTSYSNQANNKEEPGGCCLIL</sequence>
<gene>
    <name evidence="2" type="ORF">M9Y10_025786</name>
</gene>
<evidence type="ECO:0000256" key="1">
    <source>
        <dbReference type="SAM" id="MobiDB-lite"/>
    </source>
</evidence>
<name>A0ABR2H9M4_9EUKA</name>
<keyword evidence="3" id="KW-1185">Reference proteome</keyword>
<dbReference type="Proteomes" id="UP001470230">
    <property type="component" value="Unassembled WGS sequence"/>
</dbReference>
<protein>
    <submittedName>
        <fullName evidence="2">Uncharacterized protein</fullName>
    </submittedName>
</protein>
<dbReference type="EMBL" id="JAPFFF010000037">
    <property type="protein sequence ID" value="KAK8842920.1"/>
    <property type="molecule type" value="Genomic_DNA"/>
</dbReference>
<evidence type="ECO:0000313" key="3">
    <source>
        <dbReference type="Proteomes" id="UP001470230"/>
    </source>
</evidence>